<gene>
    <name evidence="2" type="ORF">ACFFHM_05610</name>
</gene>
<feature type="domain" description="AraC effector-binding" evidence="1">
    <location>
        <begin position="1"/>
        <end position="159"/>
    </location>
</feature>
<evidence type="ECO:0000313" key="3">
    <source>
        <dbReference type="Proteomes" id="UP001589838"/>
    </source>
</evidence>
<dbReference type="PANTHER" id="PTHR36444">
    <property type="entry name" value="TRANSCRIPTIONAL REGULATOR PROTEIN YOBU-RELATED"/>
    <property type="match status" value="1"/>
</dbReference>
<keyword evidence="3" id="KW-1185">Reference proteome</keyword>
<dbReference type="InterPro" id="IPR029442">
    <property type="entry name" value="GyrI-like"/>
</dbReference>
<dbReference type="InterPro" id="IPR010499">
    <property type="entry name" value="AraC_E-bd"/>
</dbReference>
<dbReference type="Proteomes" id="UP001589838">
    <property type="component" value="Unassembled WGS sequence"/>
</dbReference>
<sequence>MNYRIVEREAFSIIGKGVRVSTENGENSKKIPEFWQESNQDGTTEQLLPFAKNMGFLGLCLDFDKVQHDFIYMIAVVKPNGANVPASFEERKIPKATWAVFDAIGPLPHSVQELWQRIFSEWFPATGYEHSGAPEMEVYPVGEDVTSDLNRTEIWVPIRK</sequence>
<reference evidence="2 3" key="1">
    <citation type="submission" date="2024-09" db="EMBL/GenBank/DDBJ databases">
        <authorList>
            <person name="Sun Q."/>
            <person name="Mori K."/>
        </authorList>
    </citation>
    <scope>NUCLEOTIDE SEQUENCE [LARGE SCALE GENOMIC DNA]</scope>
    <source>
        <strain evidence="2 3">NCAIM B.02610</strain>
    </source>
</reference>
<comment type="caution">
    <text evidence="2">The sequence shown here is derived from an EMBL/GenBank/DDBJ whole genome shotgun (WGS) entry which is preliminary data.</text>
</comment>
<name>A0ABV6K9P0_9BACI</name>
<dbReference type="InterPro" id="IPR053182">
    <property type="entry name" value="YobU-like_regulator"/>
</dbReference>
<proteinExistence type="predicted"/>
<dbReference type="SUPFAM" id="SSF55136">
    <property type="entry name" value="Probable bacterial effector-binding domain"/>
    <property type="match status" value="1"/>
</dbReference>
<evidence type="ECO:0000313" key="2">
    <source>
        <dbReference type="EMBL" id="MFC0470016.1"/>
    </source>
</evidence>
<protein>
    <submittedName>
        <fullName evidence="2">GyrI-like domain-containing protein</fullName>
    </submittedName>
</protein>
<dbReference type="Gene3D" id="3.20.80.10">
    <property type="entry name" value="Regulatory factor, effector binding domain"/>
    <property type="match status" value="1"/>
</dbReference>
<dbReference type="SMART" id="SM00871">
    <property type="entry name" value="AraC_E_bind"/>
    <property type="match status" value="1"/>
</dbReference>
<organism evidence="2 3">
    <name type="scientific">Halalkalibacter kiskunsagensis</name>
    <dbReference type="NCBI Taxonomy" id="1548599"/>
    <lineage>
        <taxon>Bacteria</taxon>
        <taxon>Bacillati</taxon>
        <taxon>Bacillota</taxon>
        <taxon>Bacilli</taxon>
        <taxon>Bacillales</taxon>
        <taxon>Bacillaceae</taxon>
        <taxon>Halalkalibacter</taxon>
    </lineage>
</organism>
<evidence type="ECO:0000259" key="1">
    <source>
        <dbReference type="SMART" id="SM00871"/>
    </source>
</evidence>
<dbReference type="EMBL" id="JBHLUX010000016">
    <property type="protein sequence ID" value="MFC0470016.1"/>
    <property type="molecule type" value="Genomic_DNA"/>
</dbReference>
<dbReference type="RefSeq" id="WP_335963321.1">
    <property type="nucleotide sequence ID" value="NZ_JAXBLX010000047.1"/>
</dbReference>
<accession>A0ABV6K9P0</accession>
<dbReference type="InterPro" id="IPR011256">
    <property type="entry name" value="Reg_factor_effector_dom_sf"/>
</dbReference>
<dbReference type="PANTHER" id="PTHR36444:SF3">
    <property type="entry name" value="TRANSCRIPTIONAL ACTIVATOR, PUTATIVE-RELATED"/>
    <property type="match status" value="1"/>
</dbReference>
<dbReference type="Pfam" id="PF06445">
    <property type="entry name" value="GyrI-like"/>
    <property type="match status" value="1"/>
</dbReference>